<dbReference type="InterPro" id="IPR036734">
    <property type="entry name" value="Neur_chan_lig-bd_sf"/>
</dbReference>
<evidence type="ECO:0000313" key="4">
    <source>
        <dbReference type="Proteomes" id="UP001217089"/>
    </source>
</evidence>
<dbReference type="SUPFAM" id="SSF63712">
    <property type="entry name" value="Nicotinic receptor ligand binding domain-like"/>
    <property type="match status" value="1"/>
</dbReference>
<dbReference type="InterPro" id="IPR006202">
    <property type="entry name" value="Neur_chan_lig-bd"/>
</dbReference>
<gene>
    <name evidence="3" type="ORF">KUTeg_023441</name>
</gene>
<dbReference type="Pfam" id="PF02931">
    <property type="entry name" value="Neur_chan_LBD"/>
    <property type="match status" value="1"/>
</dbReference>
<proteinExistence type="predicted"/>
<accession>A0ABQ9E6K7</accession>
<protein>
    <recommendedName>
        <fullName evidence="2">Neurotransmitter-gated ion-channel ligand-binding domain-containing protein</fullName>
    </recommendedName>
</protein>
<name>A0ABQ9E6K7_TEGGR</name>
<evidence type="ECO:0000256" key="1">
    <source>
        <dbReference type="SAM" id="MobiDB-lite"/>
    </source>
</evidence>
<dbReference type="Proteomes" id="UP001217089">
    <property type="component" value="Unassembled WGS sequence"/>
</dbReference>
<feature type="region of interest" description="Disordered" evidence="1">
    <location>
        <begin position="134"/>
        <end position="168"/>
    </location>
</feature>
<sequence>MLLNFDLIDHRAGSDDGYIYKNVNVIVHHSGIVTWVPMIRLVTYCDDTETNENGEFRCSLKFGSWTLDESKLNVTNYMRNSSNNATEVDLSNFIESKEFSLVNTEVQLNEQFYECCPEPYQDITYNLIFKKKSTAQSDEQTTTFATTTEKDKKTTTATGGSERRRKRR</sequence>
<keyword evidence="4" id="KW-1185">Reference proteome</keyword>
<evidence type="ECO:0000313" key="3">
    <source>
        <dbReference type="EMBL" id="KAJ8299381.1"/>
    </source>
</evidence>
<dbReference type="Gene3D" id="2.70.170.10">
    <property type="entry name" value="Neurotransmitter-gated ion-channel ligand-binding domain"/>
    <property type="match status" value="1"/>
</dbReference>
<organism evidence="3 4">
    <name type="scientific">Tegillarca granosa</name>
    <name type="common">Malaysian cockle</name>
    <name type="synonym">Anadara granosa</name>
    <dbReference type="NCBI Taxonomy" id="220873"/>
    <lineage>
        <taxon>Eukaryota</taxon>
        <taxon>Metazoa</taxon>
        <taxon>Spiralia</taxon>
        <taxon>Lophotrochozoa</taxon>
        <taxon>Mollusca</taxon>
        <taxon>Bivalvia</taxon>
        <taxon>Autobranchia</taxon>
        <taxon>Pteriomorphia</taxon>
        <taxon>Arcoida</taxon>
        <taxon>Arcoidea</taxon>
        <taxon>Arcidae</taxon>
        <taxon>Tegillarca</taxon>
    </lineage>
</organism>
<feature type="domain" description="Neurotransmitter-gated ion-channel ligand-binding" evidence="2">
    <location>
        <begin position="20"/>
        <end position="132"/>
    </location>
</feature>
<comment type="caution">
    <text evidence="3">The sequence shown here is derived from an EMBL/GenBank/DDBJ whole genome shotgun (WGS) entry which is preliminary data.</text>
</comment>
<evidence type="ECO:0000259" key="2">
    <source>
        <dbReference type="Pfam" id="PF02931"/>
    </source>
</evidence>
<dbReference type="EMBL" id="JARBDR010000921">
    <property type="protein sequence ID" value="KAJ8299381.1"/>
    <property type="molecule type" value="Genomic_DNA"/>
</dbReference>
<reference evidence="3 4" key="1">
    <citation type="submission" date="2022-12" db="EMBL/GenBank/DDBJ databases">
        <title>Chromosome-level genome of Tegillarca granosa.</title>
        <authorList>
            <person name="Kim J."/>
        </authorList>
    </citation>
    <scope>NUCLEOTIDE SEQUENCE [LARGE SCALE GENOMIC DNA]</scope>
    <source>
        <strain evidence="3">Teg-2019</strain>
        <tissue evidence="3">Adductor muscle</tissue>
    </source>
</reference>